<protein>
    <submittedName>
        <fullName evidence="1">Uncharacterized protein</fullName>
    </submittedName>
</protein>
<reference evidence="1" key="1">
    <citation type="submission" date="2018-10" db="EMBL/GenBank/DDBJ databases">
        <title>Iterative Subtractive Binning of Freshwater Chronoseries Metagenomes Recovers Nearly Complete Genomes from over Four Hundred Novel Species.</title>
        <authorList>
            <person name="Rodriguez-R L.M."/>
            <person name="Tsementzi D."/>
            <person name="Luo C."/>
            <person name="Konstantinidis K.T."/>
        </authorList>
    </citation>
    <scope>NUCLEOTIDE SEQUENCE</scope>
    <source>
        <strain evidence="1">WB7_6_001</strain>
    </source>
</reference>
<gene>
    <name evidence="1" type="ORF">EBV32_03630</name>
</gene>
<evidence type="ECO:0000313" key="2">
    <source>
        <dbReference type="Proteomes" id="UP000713222"/>
    </source>
</evidence>
<dbReference type="AlphaFoldDB" id="A0A964V0U2"/>
<organism evidence="1 2">
    <name type="scientific">Candidatus Fonsibacter lacus</name>
    <dbReference type="NCBI Taxonomy" id="2576439"/>
    <lineage>
        <taxon>Bacteria</taxon>
        <taxon>Pseudomonadati</taxon>
        <taxon>Pseudomonadota</taxon>
        <taxon>Alphaproteobacteria</taxon>
        <taxon>Candidatus Pelagibacterales</taxon>
        <taxon>Candidatus Pelagibacterales incertae sedis</taxon>
        <taxon>Candidatus Fonsibacter</taxon>
    </lineage>
</organism>
<evidence type="ECO:0000313" key="1">
    <source>
        <dbReference type="EMBL" id="NBN88162.1"/>
    </source>
</evidence>
<dbReference type="EMBL" id="RGET01000058">
    <property type="protein sequence ID" value="NBN88162.1"/>
    <property type="molecule type" value="Genomic_DNA"/>
</dbReference>
<proteinExistence type="predicted"/>
<sequence length="146" mass="16861">MGRPNKIHSPEHLWELFTEYKRQTKNNPILKHTFVGKEGRSEYSELERPLTIEGFECYCADLGIIGDLSHYFANTNGRYKRFLTITTRIRKEVRNDQIGGGMAGIYNPNITARLNNLVEKKEITNVEQPLFPDVQEDNGNQEDTES</sequence>
<dbReference type="InterPro" id="IPR032066">
    <property type="entry name" value="GP3_package"/>
</dbReference>
<name>A0A964V0U2_9PROT</name>
<comment type="caution">
    <text evidence="1">The sequence shown here is derived from an EMBL/GenBank/DDBJ whole genome shotgun (WGS) entry which is preliminary data.</text>
</comment>
<accession>A0A964V0U2</accession>
<dbReference type="Pfam" id="PF16677">
    <property type="entry name" value="GP3_package"/>
    <property type="match status" value="1"/>
</dbReference>
<dbReference type="Proteomes" id="UP000713222">
    <property type="component" value="Unassembled WGS sequence"/>
</dbReference>
<dbReference type="Gene3D" id="1.10.132.80">
    <property type="match status" value="1"/>
</dbReference>